<dbReference type="Pfam" id="PF13621">
    <property type="entry name" value="Cupin_8"/>
    <property type="match status" value="1"/>
</dbReference>
<comment type="similarity">
    <text evidence="1">Belongs to the JARID1 histone demethylase family.</text>
</comment>
<evidence type="ECO:0000259" key="5">
    <source>
        <dbReference type="Pfam" id="PF24472"/>
    </source>
</evidence>
<evidence type="ECO:0000313" key="6">
    <source>
        <dbReference type="EMBL" id="URE32338.1"/>
    </source>
</evidence>
<dbReference type="EMBL" id="CP097510">
    <property type="protein sequence ID" value="URE32338.1"/>
    <property type="molecule type" value="Genomic_DNA"/>
</dbReference>
<gene>
    <name evidence="6" type="ORF">MUK42_06935</name>
</gene>
<feature type="coiled-coil region" evidence="2">
    <location>
        <begin position="536"/>
        <end position="584"/>
    </location>
</feature>
<dbReference type="PANTHER" id="PTHR31029:SF3">
    <property type="entry name" value="IRK-INTERACTING PROTEIN"/>
    <property type="match status" value="1"/>
</dbReference>
<feature type="domain" description="Cupin-like" evidence="4">
    <location>
        <begin position="185"/>
        <end position="320"/>
    </location>
</feature>
<dbReference type="SUPFAM" id="SSF51197">
    <property type="entry name" value="Clavaminate synthase-like"/>
    <property type="match status" value="1"/>
</dbReference>
<dbReference type="Pfam" id="PF24472">
    <property type="entry name" value="ARM_KDM8_N"/>
    <property type="match status" value="1"/>
</dbReference>
<keyword evidence="2" id="KW-0175">Coiled coil</keyword>
<name>A0A9E7HJN1_9LILI</name>
<dbReference type="AlphaFoldDB" id="A0A9E7HJN1"/>
<evidence type="ECO:0000256" key="1">
    <source>
        <dbReference type="ARBA" id="ARBA00006801"/>
    </source>
</evidence>
<evidence type="ECO:0000256" key="3">
    <source>
        <dbReference type="SAM" id="MobiDB-lite"/>
    </source>
</evidence>
<dbReference type="Proteomes" id="UP001055439">
    <property type="component" value="Chromosome 8"/>
</dbReference>
<accession>A0A9E7HJN1</accession>
<feature type="compositionally biased region" description="Low complexity" evidence="3">
    <location>
        <begin position="7"/>
        <end position="17"/>
    </location>
</feature>
<feature type="region of interest" description="Disordered" evidence="3">
    <location>
        <begin position="1"/>
        <end position="20"/>
    </location>
</feature>
<organism evidence="6 7">
    <name type="scientific">Musa troglodytarum</name>
    <name type="common">fe'i banana</name>
    <dbReference type="NCBI Taxonomy" id="320322"/>
    <lineage>
        <taxon>Eukaryota</taxon>
        <taxon>Viridiplantae</taxon>
        <taxon>Streptophyta</taxon>
        <taxon>Embryophyta</taxon>
        <taxon>Tracheophyta</taxon>
        <taxon>Spermatophyta</taxon>
        <taxon>Magnoliopsida</taxon>
        <taxon>Liliopsida</taxon>
        <taxon>Zingiberales</taxon>
        <taxon>Musaceae</taxon>
        <taxon>Musa</taxon>
    </lineage>
</organism>
<dbReference type="InterPro" id="IPR042316">
    <property type="entry name" value="IRKI-like"/>
</dbReference>
<dbReference type="PANTHER" id="PTHR31029">
    <property type="entry name" value="CYCLIN-DEPENDENT KINASE-LIKE PROTEIN"/>
    <property type="match status" value="1"/>
</dbReference>
<dbReference type="InterPro" id="IPR056520">
    <property type="entry name" value="ARM_KDM8_N"/>
</dbReference>
<feature type="domain" description="DM8" evidence="5">
    <location>
        <begin position="22"/>
        <end position="135"/>
    </location>
</feature>
<keyword evidence="7" id="KW-1185">Reference proteome</keyword>
<dbReference type="InterPro" id="IPR041667">
    <property type="entry name" value="Cupin_8"/>
</dbReference>
<proteinExistence type="inferred from homology"/>
<protein>
    <submittedName>
        <fullName evidence="6">Cupin superfamily protein</fullName>
    </submittedName>
</protein>
<dbReference type="OrthoDB" id="785851at2759"/>
<evidence type="ECO:0000259" key="4">
    <source>
        <dbReference type="Pfam" id="PF13621"/>
    </source>
</evidence>
<sequence>MGGESGAPATEAAKTAAVESDEERRAALLRRITEEGGFAFVSSAEKAAGGDLRAAEAAREMAWEQLHSGPWHEVVPAWRDAYAMACLHVAELRAGAGDRREALRALDMGLIMGGPLLRRDLDEAVHRIAACAEDEVVADGCADKWREGISNNRDLAEALRILPYKSLSSKKVEKQPSLSLETFICDYFLHDSPVIISGCIDHWPARTKWKDVAYLQRVAGDRTVPVEVGKNYLCSEWKQELITFSQFLERVHSNNCPSNMTYLAQHPLFDQIQELRDDIMIPDYCFAGGGELRSLNAWFGPLGTVTPLHQDPHHNLFAQVDLDNIDFTEFPKVENLEFIDCVLEEESCSIVSMNVSGGAAAAAQSHGFRRQEIRAAPAKAAELRALHPVGNGGGPAVARLPAGASPPVSRPANRFSASEDYPVFTPAATDAVILTCSSRRTGSCANTTVTSYETCGEKTVDLDVAGGQKNLSDNVESARALPGPQQSVKMPIKHRGPILSWILSKSRRKRTPETPPKPMASDDMFQLLKERGVSSLESLEEELLHAKENRDAALAEVSEMKSSLAELQQKLHSLEAYCEELKKALKQAVHGKSPQVLYKFKRSKRMKSIRGSQDDLMPVGQEVLVEGFLQIVSECRLSVTHFCETFIHQTEETDDDLSGRLNLLLQPHQMTLTSGNSSKVALCHLEAIVNQSLYQDFENCVFQKNGSPKFLDPRRERQENFSSFVALRNLGWNEVLHKGTKHYSDDFSRFCDRKVSSIAALLNWSTPWPEHLLRCFLIAAKCIWLLHLLAFSFEPSVMILRVEGNRDFDPIHMEEIPLDSHRAQAPARVRIMVMPGFFIRDGVLRCRVLCRYGSES</sequence>
<dbReference type="Gene3D" id="2.60.120.650">
    <property type="entry name" value="Cupin"/>
    <property type="match status" value="1"/>
</dbReference>
<reference evidence="6" key="1">
    <citation type="submission" date="2022-05" db="EMBL/GenBank/DDBJ databases">
        <title>The Musa troglodytarum L. genome provides insights into the mechanism of non-climacteric behaviour and enrichment of carotenoids.</title>
        <authorList>
            <person name="Wang J."/>
        </authorList>
    </citation>
    <scope>NUCLEOTIDE SEQUENCE</scope>
    <source>
        <tissue evidence="6">Leaf</tissue>
    </source>
</reference>
<evidence type="ECO:0000256" key="2">
    <source>
        <dbReference type="SAM" id="Coils"/>
    </source>
</evidence>
<evidence type="ECO:0000313" key="7">
    <source>
        <dbReference type="Proteomes" id="UP001055439"/>
    </source>
</evidence>